<gene>
    <name evidence="1" type="ORF">PEV8663_00982</name>
</gene>
<dbReference type="AlphaFoldDB" id="A0A238K2W0"/>
<protein>
    <recommendedName>
        <fullName evidence="3">Transposase</fullName>
    </recommendedName>
</protein>
<evidence type="ECO:0000313" key="2">
    <source>
        <dbReference type="Proteomes" id="UP000220836"/>
    </source>
</evidence>
<organism evidence="1 2">
    <name type="scientific">Pelagimonas varians</name>
    <dbReference type="NCBI Taxonomy" id="696760"/>
    <lineage>
        <taxon>Bacteria</taxon>
        <taxon>Pseudomonadati</taxon>
        <taxon>Pseudomonadota</taxon>
        <taxon>Alphaproteobacteria</taxon>
        <taxon>Rhodobacterales</taxon>
        <taxon>Roseobacteraceae</taxon>
        <taxon>Pelagimonas</taxon>
    </lineage>
</organism>
<name>A0A238K2W0_9RHOB</name>
<reference evidence="1 2" key="1">
    <citation type="submission" date="2017-05" db="EMBL/GenBank/DDBJ databases">
        <authorList>
            <person name="Song R."/>
            <person name="Chenine A.L."/>
            <person name="Ruprecht R.M."/>
        </authorList>
    </citation>
    <scope>NUCLEOTIDE SEQUENCE [LARGE SCALE GENOMIC DNA]</scope>
    <source>
        <strain evidence="1 2">CECT 8663</strain>
    </source>
</reference>
<dbReference type="Proteomes" id="UP000220836">
    <property type="component" value="Unassembled WGS sequence"/>
</dbReference>
<sequence>MHVTPICLDLAKNVFQVHGLSETDEIVIIRPFRRTHLLPFFTKIEPCQTGMEACSGAHHRARELRAMGHNRRLILRIYVKRKVRRH</sequence>
<keyword evidence="2" id="KW-1185">Reference proteome</keyword>
<dbReference type="EMBL" id="FXYH01000003">
    <property type="protein sequence ID" value="SMX37230.1"/>
    <property type="molecule type" value="Genomic_DNA"/>
</dbReference>
<evidence type="ECO:0008006" key="3">
    <source>
        <dbReference type="Google" id="ProtNLM"/>
    </source>
</evidence>
<evidence type="ECO:0000313" key="1">
    <source>
        <dbReference type="EMBL" id="SMX37230.1"/>
    </source>
</evidence>
<accession>A0A238K2W0</accession>
<proteinExistence type="predicted"/>